<organism evidence="5 6">
    <name type="scientific">Collichthys lucidus</name>
    <name type="common">Big head croaker</name>
    <name type="synonym">Sciaena lucida</name>
    <dbReference type="NCBI Taxonomy" id="240159"/>
    <lineage>
        <taxon>Eukaryota</taxon>
        <taxon>Metazoa</taxon>
        <taxon>Chordata</taxon>
        <taxon>Craniata</taxon>
        <taxon>Vertebrata</taxon>
        <taxon>Euteleostomi</taxon>
        <taxon>Actinopterygii</taxon>
        <taxon>Neopterygii</taxon>
        <taxon>Teleostei</taxon>
        <taxon>Neoteleostei</taxon>
        <taxon>Acanthomorphata</taxon>
        <taxon>Eupercaria</taxon>
        <taxon>Sciaenidae</taxon>
        <taxon>Collichthys</taxon>
    </lineage>
</organism>
<dbReference type="PROSITE" id="PS50835">
    <property type="entry name" value="IG_LIKE"/>
    <property type="match status" value="1"/>
</dbReference>
<evidence type="ECO:0000259" key="4">
    <source>
        <dbReference type="PROSITE" id="PS50835"/>
    </source>
</evidence>
<name>A0A4U5TYU5_COLLU</name>
<feature type="compositionally biased region" description="Basic and acidic residues" evidence="1">
    <location>
        <begin position="302"/>
        <end position="314"/>
    </location>
</feature>
<sequence>MMAGFLSVPIMRPHHCWTIVHVSILAVLFLTMNADSEDTACGVELRVRRNTVYETFLGKQLRINCTVTFCNDSPPTVSWFKREKTDVPVNVSSDSHIKTKWKTLKAGEGISYLIFQNIMKSDSGAYHCRDGVGVSHGINVSVHDVLDVPSNDTKKNDTNSINSENKPDILMYVYLAAGILAFVIIVIAISVASLHGCKGKPKKKETQTDNQYMAIPMVEHPFQHDSLQASPRGSPSEPPSRRSTRKKTPTPSPSQPNDSPTPKDNEHLYGKVKGGRGRQRNTAEEEGSVVYAALNHQAAARPDARPRRPQEKSSEYAAIRVKN</sequence>
<feature type="domain" description="Ig-like" evidence="4">
    <location>
        <begin position="58"/>
        <end position="129"/>
    </location>
</feature>
<dbReference type="AlphaFoldDB" id="A0A4U5TYU5"/>
<keyword evidence="3" id="KW-0732">Signal</keyword>
<evidence type="ECO:0000256" key="3">
    <source>
        <dbReference type="SAM" id="SignalP"/>
    </source>
</evidence>
<feature type="transmembrane region" description="Helical" evidence="2">
    <location>
        <begin position="169"/>
        <end position="194"/>
    </location>
</feature>
<dbReference type="GO" id="GO:0005886">
    <property type="term" value="C:plasma membrane"/>
    <property type="evidence" value="ECO:0007669"/>
    <property type="project" value="InterPro"/>
</dbReference>
<feature type="chain" id="PRO_5020489641" description="Ig-like domain-containing protein" evidence="3">
    <location>
        <begin position="37"/>
        <end position="323"/>
    </location>
</feature>
<feature type="region of interest" description="Disordered" evidence="1">
    <location>
        <begin position="225"/>
        <end position="323"/>
    </location>
</feature>
<evidence type="ECO:0000256" key="1">
    <source>
        <dbReference type="SAM" id="MobiDB-lite"/>
    </source>
</evidence>
<keyword evidence="2" id="KW-0812">Transmembrane</keyword>
<dbReference type="Gene3D" id="2.60.40.10">
    <property type="entry name" value="Immunoglobulins"/>
    <property type="match status" value="1"/>
</dbReference>
<dbReference type="InterPro" id="IPR007110">
    <property type="entry name" value="Ig-like_dom"/>
</dbReference>
<dbReference type="GO" id="GO:0002768">
    <property type="term" value="P:immune response-regulating cell surface receptor signaling pathway"/>
    <property type="evidence" value="ECO:0007669"/>
    <property type="project" value="InterPro"/>
</dbReference>
<dbReference type="SUPFAM" id="SSF48726">
    <property type="entry name" value="Immunoglobulin"/>
    <property type="match status" value="1"/>
</dbReference>
<evidence type="ECO:0000256" key="2">
    <source>
        <dbReference type="SAM" id="Phobius"/>
    </source>
</evidence>
<evidence type="ECO:0000313" key="5">
    <source>
        <dbReference type="EMBL" id="TKS66528.1"/>
    </source>
</evidence>
<gene>
    <name evidence="5" type="ORF">D9C73_000585</name>
</gene>
<dbReference type="Proteomes" id="UP000298787">
    <property type="component" value="Chromosome 1"/>
</dbReference>
<dbReference type="SMART" id="SM00409">
    <property type="entry name" value="IG"/>
    <property type="match status" value="1"/>
</dbReference>
<dbReference type="InterPro" id="IPR039257">
    <property type="entry name" value="BTLA"/>
</dbReference>
<dbReference type="GO" id="GO:0038023">
    <property type="term" value="F:signaling receptor activity"/>
    <property type="evidence" value="ECO:0007669"/>
    <property type="project" value="InterPro"/>
</dbReference>
<dbReference type="STRING" id="240159.A0A4U5TYU5"/>
<dbReference type="InterPro" id="IPR036179">
    <property type="entry name" value="Ig-like_dom_sf"/>
</dbReference>
<dbReference type="EMBL" id="CM014078">
    <property type="protein sequence ID" value="TKS66528.1"/>
    <property type="molecule type" value="Genomic_DNA"/>
</dbReference>
<dbReference type="PANTHER" id="PTHR37996">
    <property type="entry name" value="B- AND T-LYMPHOCYTE ATTENUATOR"/>
    <property type="match status" value="1"/>
</dbReference>
<dbReference type="OrthoDB" id="9947981at2759"/>
<dbReference type="Pfam" id="PF07679">
    <property type="entry name" value="I-set"/>
    <property type="match status" value="1"/>
</dbReference>
<dbReference type="InterPro" id="IPR003599">
    <property type="entry name" value="Ig_sub"/>
</dbReference>
<keyword evidence="2" id="KW-0472">Membrane</keyword>
<accession>A0A4U5TYU5</accession>
<proteinExistence type="predicted"/>
<protein>
    <recommendedName>
        <fullName evidence="4">Ig-like domain-containing protein</fullName>
    </recommendedName>
</protein>
<reference evidence="5 6" key="1">
    <citation type="submission" date="2019-01" db="EMBL/GenBank/DDBJ databases">
        <title>Genome Assembly of Collichthys lucidus.</title>
        <authorList>
            <person name="Cai M."/>
            <person name="Xiao S."/>
        </authorList>
    </citation>
    <scope>NUCLEOTIDE SEQUENCE [LARGE SCALE GENOMIC DNA]</scope>
    <source>
        <strain evidence="5">JT15FE1705JMU</strain>
        <tissue evidence="5">Muscle</tissue>
    </source>
</reference>
<dbReference type="InterPro" id="IPR013098">
    <property type="entry name" value="Ig_I-set"/>
</dbReference>
<keyword evidence="2" id="KW-1133">Transmembrane helix</keyword>
<evidence type="ECO:0000313" key="6">
    <source>
        <dbReference type="Proteomes" id="UP000298787"/>
    </source>
</evidence>
<feature type="signal peptide" evidence="3">
    <location>
        <begin position="1"/>
        <end position="36"/>
    </location>
</feature>
<keyword evidence="6" id="KW-1185">Reference proteome</keyword>
<dbReference type="InterPro" id="IPR013783">
    <property type="entry name" value="Ig-like_fold"/>
</dbReference>
<dbReference type="PANTHER" id="PTHR37996:SF1">
    <property type="entry name" value="B- AND T-LYMPHOCYTE ATTENUATOR"/>
    <property type="match status" value="1"/>
</dbReference>